<evidence type="ECO:0000313" key="3">
    <source>
        <dbReference type="Proteomes" id="UP000507979"/>
    </source>
</evidence>
<dbReference type="InterPro" id="IPR003615">
    <property type="entry name" value="HNH_nuc"/>
</dbReference>
<name>A0A6J5AUD6_9BURK</name>
<gene>
    <name evidence="2" type="ORF">LMG26845_04168</name>
</gene>
<protein>
    <recommendedName>
        <fullName evidence="1">HNH nuclease domain-containing protein</fullName>
    </recommendedName>
</protein>
<keyword evidence="3" id="KW-1185">Reference proteome</keyword>
<dbReference type="AlphaFoldDB" id="A0A6J5AUD6"/>
<evidence type="ECO:0000259" key="1">
    <source>
        <dbReference type="Pfam" id="PF13391"/>
    </source>
</evidence>
<sequence length="414" mass="46963">MPISEKTYKIIWGQFAARCAHCREEVIHETAGGTTSLIGEVAHIVGERADAARGVSHLSIEERNDPDNLMLLCRKHHKIIDDAEHEYTIDLLHRKKQEHLDWIEKNLGRPQPWKSNLSQLTYINVPRLCEQAELHGFKVDLSRYKENKTLHSLGWDLNHLMNAFQSVLAHLELMTIPVSLLKMHEGHIGALLSFDRLRFRTKNVPMDAIGSDAYRQQVFSGDLRKDSHIYATLGDFKLVVFIDPQWITTSTAFTLFRPSSGQSTFSGVVRITNVDYESRIMTATGVVLGLPRSAWDDALNEPATSPRAVEEASVHSDADQTLDALVDMDEARSRLVYFLPPPDHCDLCRRLLYRDKYMIDGGVKSASYWACMCSKCFHTRGRGIGWGTGQLYLRDEQGWLQVAGFNPRFPGEDV</sequence>
<dbReference type="EMBL" id="CADIJR010000047">
    <property type="protein sequence ID" value="CAB3679052.1"/>
    <property type="molecule type" value="Genomic_DNA"/>
</dbReference>
<accession>A0A6J5AUD6</accession>
<evidence type="ECO:0000313" key="2">
    <source>
        <dbReference type="EMBL" id="CAB3679052.1"/>
    </source>
</evidence>
<dbReference type="Pfam" id="PF13391">
    <property type="entry name" value="HNH_2"/>
    <property type="match status" value="1"/>
</dbReference>
<dbReference type="Proteomes" id="UP000507979">
    <property type="component" value="Unassembled WGS sequence"/>
</dbReference>
<proteinExistence type="predicted"/>
<organism evidence="2 3">
    <name type="scientific">Achromobacter insuavis</name>
    <dbReference type="NCBI Taxonomy" id="1287735"/>
    <lineage>
        <taxon>Bacteria</taxon>
        <taxon>Pseudomonadati</taxon>
        <taxon>Pseudomonadota</taxon>
        <taxon>Betaproteobacteria</taxon>
        <taxon>Burkholderiales</taxon>
        <taxon>Alcaligenaceae</taxon>
        <taxon>Achromobacter</taxon>
    </lineage>
</organism>
<reference evidence="2 3" key="1">
    <citation type="submission" date="2020-04" db="EMBL/GenBank/DDBJ databases">
        <authorList>
            <person name="De Canck E."/>
        </authorList>
    </citation>
    <scope>NUCLEOTIDE SEQUENCE [LARGE SCALE GENOMIC DNA]</scope>
    <source>
        <strain evidence="2 3">LMG 26845</strain>
    </source>
</reference>
<feature type="domain" description="HNH nuclease" evidence="1">
    <location>
        <begin position="37"/>
        <end position="82"/>
    </location>
</feature>
<dbReference type="CDD" id="cd00085">
    <property type="entry name" value="HNHc"/>
    <property type="match status" value="1"/>
</dbReference>